<evidence type="ECO:0000256" key="1">
    <source>
        <dbReference type="SAM" id="MobiDB-lite"/>
    </source>
</evidence>
<keyword evidence="3" id="KW-1185">Reference proteome</keyword>
<evidence type="ECO:0000313" key="3">
    <source>
        <dbReference type="Proteomes" id="UP000708148"/>
    </source>
</evidence>
<feature type="region of interest" description="Disordered" evidence="1">
    <location>
        <begin position="1"/>
        <end position="68"/>
    </location>
</feature>
<reference evidence="2" key="1">
    <citation type="submission" date="2020-12" db="EMBL/GenBank/DDBJ databases">
        <authorList>
            <person name="Iha C."/>
        </authorList>
    </citation>
    <scope>NUCLEOTIDE SEQUENCE</scope>
</reference>
<sequence length="68" mass="7309">ESGPEERSERPRRLTGRKVALKAPDGPFPREKATPTLSERTGRSNSLPSGKNKAPLCIDPGRGSGVVR</sequence>
<protein>
    <submittedName>
        <fullName evidence="2">Uncharacterized protein</fullName>
    </submittedName>
</protein>
<dbReference type="AlphaFoldDB" id="A0A8S1J7S9"/>
<evidence type="ECO:0000313" key="2">
    <source>
        <dbReference type="EMBL" id="CAD7703330.1"/>
    </source>
</evidence>
<feature type="compositionally biased region" description="Polar residues" evidence="1">
    <location>
        <begin position="35"/>
        <end position="49"/>
    </location>
</feature>
<accession>A0A8S1J7S9</accession>
<dbReference type="EMBL" id="CAJHUC010002166">
    <property type="protein sequence ID" value="CAD7703330.1"/>
    <property type="molecule type" value="Genomic_DNA"/>
</dbReference>
<proteinExistence type="predicted"/>
<feature type="compositionally biased region" description="Basic and acidic residues" evidence="1">
    <location>
        <begin position="1"/>
        <end position="12"/>
    </location>
</feature>
<organism evidence="2 3">
    <name type="scientific">Ostreobium quekettii</name>
    <dbReference type="NCBI Taxonomy" id="121088"/>
    <lineage>
        <taxon>Eukaryota</taxon>
        <taxon>Viridiplantae</taxon>
        <taxon>Chlorophyta</taxon>
        <taxon>core chlorophytes</taxon>
        <taxon>Ulvophyceae</taxon>
        <taxon>TCBD clade</taxon>
        <taxon>Bryopsidales</taxon>
        <taxon>Ostreobineae</taxon>
        <taxon>Ostreobiaceae</taxon>
        <taxon>Ostreobium</taxon>
    </lineage>
</organism>
<feature type="non-terminal residue" evidence="2">
    <location>
        <position position="1"/>
    </location>
</feature>
<name>A0A8S1J7S9_9CHLO</name>
<comment type="caution">
    <text evidence="2">The sequence shown here is derived from an EMBL/GenBank/DDBJ whole genome shotgun (WGS) entry which is preliminary data.</text>
</comment>
<dbReference type="Proteomes" id="UP000708148">
    <property type="component" value="Unassembled WGS sequence"/>
</dbReference>
<gene>
    <name evidence="2" type="ORF">OSTQU699_LOCUS8687</name>
</gene>